<gene>
    <name evidence="4" type="ORF">FOZ61_003772</name>
</gene>
<feature type="signal peptide" evidence="2">
    <location>
        <begin position="1"/>
        <end position="19"/>
    </location>
</feature>
<proteinExistence type="predicted"/>
<organism evidence="4 5">
    <name type="scientific">Perkinsus olseni</name>
    <name type="common">Perkinsus atlanticus</name>
    <dbReference type="NCBI Taxonomy" id="32597"/>
    <lineage>
        <taxon>Eukaryota</taxon>
        <taxon>Sar</taxon>
        <taxon>Alveolata</taxon>
        <taxon>Perkinsozoa</taxon>
        <taxon>Perkinsea</taxon>
        <taxon>Perkinsida</taxon>
        <taxon>Perkinsidae</taxon>
        <taxon>Perkinsus</taxon>
    </lineage>
</organism>
<name>A0A7J6MD65_PEROL</name>
<feature type="compositionally biased region" description="Polar residues" evidence="1">
    <location>
        <begin position="206"/>
        <end position="217"/>
    </location>
</feature>
<evidence type="ECO:0000313" key="5">
    <source>
        <dbReference type="Proteomes" id="UP000570595"/>
    </source>
</evidence>
<feature type="chain" id="PRO_5029497347" description="Phytase-like domain-containing protein" evidence="2">
    <location>
        <begin position="20"/>
        <end position="228"/>
    </location>
</feature>
<accession>A0A7J6MD65</accession>
<reference evidence="4 5" key="1">
    <citation type="submission" date="2020-04" db="EMBL/GenBank/DDBJ databases">
        <title>Perkinsus olseni comparative genomics.</title>
        <authorList>
            <person name="Bogema D.R."/>
        </authorList>
    </citation>
    <scope>NUCLEOTIDE SEQUENCE [LARGE SCALE GENOMIC DNA]</scope>
    <source>
        <strain evidence="4">ATCC PRA-179</strain>
    </source>
</reference>
<evidence type="ECO:0000259" key="3">
    <source>
        <dbReference type="Pfam" id="PF13449"/>
    </source>
</evidence>
<sequence>MFSFVNCSFFAALLSAVVGQKTVVRLNQWRLPMRNSSTEDTITSSMGTFKHIQTLRLQDKVSNGSQFGGLSSIIVSDNGSEILTISDSGIFAAMNLSSTDSESKSYRLTPTRLREIPQVSSSSRDAEGLTMNGSYEGGGRGQLYVSYEKVHRVLEFPNGTESRASVNLNVSHLFSECPRRRGLEAILKPRPTAGIDGLLLMLCEDPSNSSAPTTDPQSRIVLPGLPSL</sequence>
<dbReference type="Pfam" id="PF13449">
    <property type="entry name" value="Phytase-like"/>
    <property type="match status" value="1"/>
</dbReference>
<protein>
    <recommendedName>
        <fullName evidence="3">Phytase-like domain-containing protein</fullName>
    </recommendedName>
</protein>
<keyword evidence="2" id="KW-0732">Signal</keyword>
<evidence type="ECO:0000313" key="4">
    <source>
        <dbReference type="EMBL" id="KAF4669538.1"/>
    </source>
</evidence>
<dbReference type="Proteomes" id="UP000570595">
    <property type="component" value="Unassembled WGS sequence"/>
</dbReference>
<feature type="region of interest" description="Disordered" evidence="1">
    <location>
        <begin position="206"/>
        <end position="228"/>
    </location>
</feature>
<feature type="domain" description="Phytase-like" evidence="3">
    <location>
        <begin position="66"/>
        <end position="206"/>
    </location>
</feature>
<comment type="caution">
    <text evidence="4">The sequence shown here is derived from an EMBL/GenBank/DDBJ whole genome shotgun (WGS) entry which is preliminary data.</text>
</comment>
<dbReference type="EMBL" id="JABAHT010000022">
    <property type="protein sequence ID" value="KAF4669538.1"/>
    <property type="molecule type" value="Genomic_DNA"/>
</dbReference>
<dbReference type="OrthoDB" id="441843at2759"/>
<evidence type="ECO:0000256" key="2">
    <source>
        <dbReference type="SAM" id="SignalP"/>
    </source>
</evidence>
<dbReference type="InterPro" id="IPR027372">
    <property type="entry name" value="Phytase-like_dom"/>
</dbReference>
<evidence type="ECO:0000256" key="1">
    <source>
        <dbReference type="SAM" id="MobiDB-lite"/>
    </source>
</evidence>
<dbReference type="AlphaFoldDB" id="A0A7J6MD65"/>